<dbReference type="EC" id="3.5.2.6" evidence="3"/>
<dbReference type="Proteomes" id="UP000782843">
    <property type="component" value="Unassembled WGS sequence"/>
</dbReference>
<dbReference type="SUPFAM" id="SSF56519">
    <property type="entry name" value="Penicillin binding protein dimerisation domain"/>
    <property type="match status" value="1"/>
</dbReference>
<comment type="catalytic activity">
    <reaction evidence="1">
        <text>a beta-lactam + H2O = a substituted beta-amino acid</text>
        <dbReference type="Rhea" id="RHEA:20401"/>
        <dbReference type="ChEBI" id="CHEBI:15377"/>
        <dbReference type="ChEBI" id="CHEBI:35627"/>
        <dbReference type="ChEBI" id="CHEBI:140347"/>
        <dbReference type="EC" id="3.5.2.6"/>
    </reaction>
</comment>
<dbReference type="GO" id="GO:0008658">
    <property type="term" value="F:penicillin binding"/>
    <property type="evidence" value="ECO:0007669"/>
    <property type="project" value="InterPro"/>
</dbReference>
<dbReference type="Pfam" id="PF03717">
    <property type="entry name" value="PBP_dimer"/>
    <property type="match status" value="1"/>
</dbReference>
<protein>
    <recommendedName>
        <fullName evidence="3">beta-lactamase</fullName>
        <ecNumber evidence="3">3.5.2.6</ecNumber>
    </recommendedName>
</protein>
<keyword evidence="7" id="KW-0812">Transmembrane</keyword>
<gene>
    <name evidence="9" type="ORF">KC660_02630</name>
</gene>
<dbReference type="InterPro" id="IPR050515">
    <property type="entry name" value="Beta-lactam/transpept"/>
</dbReference>
<feature type="transmembrane region" description="Helical" evidence="7">
    <location>
        <begin position="32"/>
        <end position="50"/>
    </location>
</feature>
<reference evidence="9" key="2">
    <citation type="journal article" date="2021" name="Microbiome">
        <title>Successional dynamics and alternative stable states in a saline activated sludge microbial community over 9 years.</title>
        <authorList>
            <person name="Wang Y."/>
            <person name="Ye J."/>
            <person name="Ju F."/>
            <person name="Liu L."/>
            <person name="Boyd J.A."/>
            <person name="Deng Y."/>
            <person name="Parks D.H."/>
            <person name="Jiang X."/>
            <person name="Yin X."/>
            <person name="Woodcroft B.J."/>
            <person name="Tyson G.W."/>
            <person name="Hugenholtz P."/>
            <person name="Polz M.F."/>
            <person name="Zhang T."/>
        </authorList>
    </citation>
    <scope>NUCLEOTIDE SEQUENCE</scope>
    <source>
        <strain evidence="9">HKST-UBA10</strain>
    </source>
</reference>
<evidence type="ECO:0000313" key="9">
    <source>
        <dbReference type="EMBL" id="MCA9382280.1"/>
    </source>
</evidence>
<keyword evidence="7" id="KW-0472">Membrane</keyword>
<dbReference type="InterPro" id="IPR036138">
    <property type="entry name" value="PBP_dimer_sf"/>
</dbReference>
<feature type="non-terminal residue" evidence="9">
    <location>
        <position position="348"/>
    </location>
</feature>
<evidence type="ECO:0000259" key="8">
    <source>
        <dbReference type="Pfam" id="PF03717"/>
    </source>
</evidence>
<sequence length="348" mass="39671">MFINNGYKPKYKSPRFSFRKDSGEGISMWRLLLQYFFVLAIFITIVIGLFKLQIVKGDENLFLSGSNQEREVILKAPRGLIYDTNNVPLVYNSPSFRIMYDNSSIYDSGLKKVEKEKLEDDLIHTLAQVLKYDEKKMKDAYLAQSRTANGDVIKNDKITILKALGRDEVLAVYPNLDKLKGVYIQIDETRIYTYPEEFAHILGYTGDVTQDDLKNNENLTYIDDIGKSGIEEVYDDKLRGKNGIKIAQQDIENNMTGEYTSVYAEKGKDLKLYLDVNVQKKLSELLREDIKERGTLSGAAAIQDIETGGLIGAVSVPSYDPNKLRDNIESYNSDERKLFLNRLVSAYP</sequence>
<evidence type="ECO:0000256" key="6">
    <source>
        <dbReference type="ARBA" id="ARBA00023251"/>
    </source>
</evidence>
<dbReference type="SUPFAM" id="SSF56601">
    <property type="entry name" value="beta-lactamase/transpeptidase-like"/>
    <property type="match status" value="1"/>
</dbReference>
<dbReference type="Gene3D" id="3.40.710.10">
    <property type="entry name" value="DD-peptidase/beta-lactamase superfamily"/>
    <property type="match status" value="1"/>
</dbReference>
<dbReference type="GO" id="GO:0046677">
    <property type="term" value="P:response to antibiotic"/>
    <property type="evidence" value="ECO:0007669"/>
    <property type="project" value="UniProtKB-KW"/>
</dbReference>
<proteinExistence type="inferred from homology"/>
<reference evidence="9" key="1">
    <citation type="submission" date="2020-04" db="EMBL/GenBank/DDBJ databases">
        <authorList>
            <person name="Zhang T."/>
        </authorList>
    </citation>
    <scope>NUCLEOTIDE SEQUENCE</scope>
    <source>
        <strain evidence="9">HKST-UBA10</strain>
    </source>
</reference>
<dbReference type="Gene3D" id="3.30.1390.30">
    <property type="entry name" value="Penicillin-binding protein 2a, domain 3"/>
    <property type="match status" value="1"/>
</dbReference>
<dbReference type="GO" id="GO:0005886">
    <property type="term" value="C:plasma membrane"/>
    <property type="evidence" value="ECO:0007669"/>
    <property type="project" value="TreeGrafter"/>
</dbReference>
<accession>A0A955L3N1</accession>
<keyword evidence="6" id="KW-0046">Antibiotic resistance</keyword>
<dbReference type="Gene3D" id="3.90.1310.10">
    <property type="entry name" value="Penicillin-binding protein 2a (Domain 2)"/>
    <property type="match status" value="1"/>
</dbReference>
<organism evidence="9 10">
    <name type="scientific">Candidatus Dojkabacteria bacterium</name>
    <dbReference type="NCBI Taxonomy" id="2099670"/>
    <lineage>
        <taxon>Bacteria</taxon>
        <taxon>Candidatus Dojkabacteria</taxon>
    </lineage>
</organism>
<name>A0A955L3N1_9BACT</name>
<evidence type="ECO:0000256" key="7">
    <source>
        <dbReference type="SAM" id="Phobius"/>
    </source>
</evidence>
<comment type="caution">
    <text evidence="9">The sequence shown here is derived from an EMBL/GenBank/DDBJ whole genome shotgun (WGS) entry which is preliminary data.</text>
</comment>
<dbReference type="AlphaFoldDB" id="A0A955L3N1"/>
<keyword evidence="7" id="KW-1133">Transmembrane helix</keyword>
<dbReference type="GO" id="GO:0008800">
    <property type="term" value="F:beta-lactamase activity"/>
    <property type="evidence" value="ECO:0007669"/>
    <property type="project" value="UniProtKB-EC"/>
</dbReference>
<dbReference type="GO" id="GO:0071555">
    <property type="term" value="P:cell wall organization"/>
    <property type="evidence" value="ECO:0007669"/>
    <property type="project" value="TreeGrafter"/>
</dbReference>
<feature type="domain" description="Penicillin-binding protein dimerisation" evidence="8">
    <location>
        <begin position="75"/>
        <end position="258"/>
    </location>
</feature>
<keyword evidence="5" id="KW-0378">Hydrolase</keyword>
<evidence type="ECO:0000256" key="1">
    <source>
        <dbReference type="ARBA" id="ARBA00001526"/>
    </source>
</evidence>
<evidence type="ECO:0000313" key="10">
    <source>
        <dbReference type="Proteomes" id="UP000782843"/>
    </source>
</evidence>
<dbReference type="InterPro" id="IPR005311">
    <property type="entry name" value="PBP_dimer"/>
</dbReference>
<evidence type="ECO:0000256" key="5">
    <source>
        <dbReference type="ARBA" id="ARBA00022801"/>
    </source>
</evidence>
<dbReference type="EMBL" id="JAGQLG010000098">
    <property type="protein sequence ID" value="MCA9382280.1"/>
    <property type="molecule type" value="Genomic_DNA"/>
</dbReference>
<evidence type="ECO:0000256" key="3">
    <source>
        <dbReference type="ARBA" id="ARBA00012865"/>
    </source>
</evidence>
<evidence type="ECO:0000256" key="2">
    <source>
        <dbReference type="ARBA" id="ARBA00007898"/>
    </source>
</evidence>
<evidence type="ECO:0000256" key="4">
    <source>
        <dbReference type="ARBA" id="ARBA00022729"/>
    </source>
</evidence>
<dbReference type="PANTHER" id="PTHR30627">
    <property type="entry name" value="PEPTIDOGLYCAN D,D-TRANSPEPTIDASE"/>
    <property type="match status" value="1"/>
</dbReference>
<dbReference type="PANTHER" id="PTHR30627:SF6">
    <property type="entry name" value="BETA-LACTAMASE YBXI-RELATED"/>
    <property type="match status" value="1"/>
</dbReference>
<keyword evidence="4" id="KW-0732">Signal</keyword>
<dbReference type="InterPro" id="IPR012338">
    <property type="entry name" value="Beta-lactam/transpept-like"/>
</dbReference>
<comment type="similarity">
    <text evidence="2">Belongs to the class-D beta-lactamase family.</text>
</comment>